<name>A0A284RMR8_ARMOS</name>
<proteinExistence type="predicted"/>
<dbReference type="OMA" id="MEHRTEQ"/>
<keyword evidence="3" id="KW-1185">Reference proteome</keyword>
<dbReference type="OrthoDB" id="5419162at2759"/>
<evidence type="ECO:0000256" key="1">
    <source>
        <dbReference type="SAM" id="MobiDB-lite"/>
    </source>
</evidence>
<dbReference type="InterPro" id="IPR052670">
    <property type="entry name" value="UPF0654_domain"/>
</dbReference>
<reference evidence="3" key="1">
    <citation type="journal article" date="2017" name="Nat. Ecol. Evol.">
        <title>Genome expansion and lineage-specific genetic innovations in the forest pathogenic fungi Armillaria.</title>
        <authorList>
            <person name="Sipos G."/>
            <person name="Prasanna A.N."/>
            <person name="Walter M.C."/>
            <person name="O'Connor E."/>
            <person name="Balint B."/>
            <person name="Krizsan K."/>
            <person name="Kiss B."/>
            <person name="Hess J."/>
            <person name="Varga T."/>
            <person name="Slot J."/>
            <person name="Riley R."/>
            <person name="Boka B."/>
            <person name="Rigling D."/>
            <person name="Barry K."/>
            <person name="Lee J."/>
            <person name="Mihaltcheva S."/>
            <person name="LaButti K."/>
            <person name="Lipzen A."/>
            <person name="Waldron R."/>
            <person name="Moloney N.M."/>
            <person name="Sperisen C."/>
            <person name="Kredics L."/>
            <person name="Vagvoelgyi C."/>
            <person name="Patrignani A."/>
            <person name="Fitzpatrick D."/>
            <person name="Nagy I."/>
            <person name="Doyle S."/>
            <person name="Anderson J.B."/>
            <person name="Grigoriev I.V."/>
            <person name="Gueldener U."/>
            <person name="Muensterkoetter M."/>
            <person name="Nagy L.G."/>
        </authorList>
    </citation>
    <scope>NUCLEOTIDE SEQUENCE [LARGE SCALE GENOMIC DNA]</scope>
    <source>
        <strain evidence="3">C18/9</strain>
    </source>
</reference>
<evidence type="ECO:0000313" key="2">
    <source>
        <dbReference type="EMBL" id="SJL10072.1"/>
    </source>
</evidence>
<dbReference type="GO" id="GO:0005737">
    <property type="term" value="C:cytoplasm"/>
    <property type="evidence" value="ECO:0007669"/>
    <property type="project" value="TreeGrafter"/>
</dbReference>
<evidence type="ECO:0008006" key="4">
    <source>
        <dbReference type="Google" id="ProtNLM"/>
    </source>
</evidence>
<dbReference type="Pfam" id="PF10346">
    <property type="entry name" value="Con-6"/>
    <property type="match status" value="2"/>
</dbReference>
<organism evidence="2 3">
    <name type="scientific">Armillaria ostoyae</name>
    <name type="common">Armillaria root rot fungus</name>
    <dbReference type="NCBI Taxonomy" id="47428"/>
    <lineage>
        <taxon>Eukaryota</taxon>
        <taxon>Fungi</taxon>
        <taxon>Dikarya</taxon>
        <taxon>Basidiomycota</taxon>
        <taxon>Agaricomycotina</taxon>
        <taxon>Agaricomycetes</taxon>
        <taxon>Agaricomycetidae</taxon>
        <taxon>Agaricales</taxon>
        <taxon>Marasmiineae</taxon>
        <taxon>Physalacriaceae</taxon>
        <taxon>Armillaria</taxon>
    </lineage>
</organism>
<dbReference type="EMBL" id="FUEG01000011">
    <property type="protein sequence ID" value="SJL10072.1"/>
    <property type="molecule type" value="Genomic_DNA"/>
</dbReference>
<dbReference type="InterPro" id="IPR018824">
    <property type="entry name" value="Conidiation-specific_6"/>
</dbReference>
<dbReference type="PANTHER" id="PTHR36576">
    <property type="entry name" value="UPF0654 PROTEIN C11D3.01C-RELATED"/>
    <property type="match status" value="1"/>
</dbReference>
<gene>
    <name evidence="2" type="ORF">ARMOST_13454</name>
</gene>
<dbReference type="AlphaFoldDB" id="A0A284RMR8"/>
<dbReference type="PANTHER" id="PTHR36576:SF1">
    <property type="entry name" value="UPF0654 PROTEIN C11D3.01C-RELATED"/>
    <property type="match status" value="1"/>
</dbReference>
<evidence type="ECO:0000313" key="3">
    <source>
        <dbReference type="Proteomes" id="UP000219338"/>
    </source>
</evidence>
<feature type="compositionally biased region" description="Basic and acidic residues" evidence="1">
    <location>
        <begin position="88"/>
        <end position="98"/>
    </location>
</feature>
<sequence>MSSQRDTSGKDPVRVAAGLKATVHNPNVSEEAKERATDQLQHMQGGEVDPQTQTRGAPRAPAADEDVSLSGNQRGGYKATLKNPNVSEEAKEHARNILEADQEE</sequence>
<protein>
    <recommendedName>
        <fullName evidence="4">Conidiation protein 6</fullName>
    </recommendedName>
</protein>
<dbReference type="Proteomes" id="UP000219338">
    <property type="component" value="Unassembled WGS sequence"/>
</dbReference>
<accession>A0A284RMR8</accession>
<feature type="region of interest" description="Disordered" evidence="1">
    <location>
        <begin position="1"/>
        <end position="104"/>
    </location>
</feature>